<evidence type="ECO:0000256" key="11">
    <source>
        <dbReference type="ARBA" id="ARBA00023136"/>
    </source>
</evidence>
<dbReference type="Gene3D" id="1.10.630.10">
    <property type="entry name" value="Cytochrome P450"/>
    <property type="match status" value="2"/>
</dbReference>
<sequence>MLIPLYCFWFILLPALFLLIFIKKIKYSKQNLPPSPPKLPIIGNLHQLRGLFHRCLHDLSTKHGPVIYLRLGFVQMVVISSSEGAEEALKTHDLECCNRPLTNASSKFSRDGKDIAFAPYGEVLSQTLFCLVGSVICRAAFGQSFYESKHINKDRIKDLMFEFQKVGSLSSTDLFPYGLGWFMDFVSGQQKRLRKVLFEVDTLMDHVIDDHLKKPEEKTNQDRPDIVDSILDTMHKQKQDESCKLTIDHLKGIIQESI</sequence>
<keyword evidence="9" id="KW-0408">Iron</keyword>
<evidence type="ECO:0000313" key="13">
    <source>
        <dbReference type="Proteomes" id="UP000694864"/>
    </source>
</evidence>
<evidence type="ECO:0000256" key="12">
    <source>
        <dbReference type="SAM" id="Phobius"/>
    </source>
</evidence>
<comment type="similarity">
    <text evidence="3">Belongs to the cytochrome P450 family.</text>
</comment>
<evidence type="ECO:0000256" key="4">
    <source>
        <dbReference type="ARBA" id="ARBA00022617"/>
    </source>
</evidence>
<comment type="subcellular location">
    <subcellularLocation>
        <location evidence="2">Membrane</location>
        <topology evidence="2">Single-pass membrane protein</topology>
    </subcellularLocation>
</comment>
<reference evidence="13" key="1">
    <citation type="journal article" date="2014" name="Nat. Commun.">
        <title>The emerging biofuel crop Camelina sativa retains a highly undifferentiated hexaploid genome structure.</title>
        <authorList>
            <person name="Kagale S."/>
            <person name="Koh C."/>
            <person name="Nixon J."/>
            <person name="Bollina V."/>
            <person name="Clarke W.E."/>
            <person name="Tuteja R."/>
            <person name="Spillane C."/>
            <person name="Robinson S.J."/>
            <person name="Links M.G."/>
            <person name="Clarke C."/>
            <person name="Higgins E.E."/>
            <person name="Huebert T."/>
            <person name="Sharpe A.G."/>
            <person name="Parkin I.A."/>
        </authorList>
    </citation>
    <scope>NUCLEOTIDE SEQUENCE [LARGE SCALE GENOMIC DNA]</scope>
    <source>
        <strain evidence="13">cv. DH55</strain>
    </source>
</reference>
<proteinExistence type="inferred from homology"/>
<keyword evidence="5 12" id="KW-0812">Transmembrane</keyword>
<keyword evidence="7 12" id="KW-1133">Transmembrane helix</keyword>
<dbReference type="InterPro" id="IPR036396">
    <property type="entry name" value="Cyt_P450_sf"/>
</dbReference>
<keyword evidence="13" id="KW-1185">Reference proteome</keyword>
<dbReference type="Pfam" id="PF00067">
    <property type="entry name" value="p450"/>
    <property type="match status" value="2"/>
</dbReference>
<dbReference type="SUPFAM" id="SSF48264">
    <property type="entry name" value="Cytochrome P450"/>
    <property type="match status" value="1"/>
</dbReference>
<dbReference type="PANTHER" id="PTHR47955">
    <property type="entry name" value="CYTOCHROME P450 FAMILY 71 PROTEIN"/>
    <property type="match status" value="1"/>
</dbReference>
<evidence type="ECO:0000256" key="3">
    <source>
        <dbReference type="ARBA" id="ARBA00010617"/>
    </source>
</evidence>
<protein>
    <submittedName>
        <fullName evidence="14">Cytochrome P450 71B3-like</fullName>
    </submittedName>
</protein>
<evidence type="ECO:0000256" key="6">
    <source>
        <dbReference type="ARBA" id="ARBA00022723"/>
    </source>
</evidence>
<evidence type="ECO:0000256" key="1">
    <source>
        <dbReference type="ARBA" id="ARBA00001971"/>
    </source>
</evidence>
<evidence type="ECO:0000256" key="5">
    <source>
        <dbReference type="ARBA" id="ARBA00022692"/>
    </source>
</evidence>
<feature type="transmembrane region" description="Helical" evidence="12">
    <location>
        <begin position="6"/>
        <end position="22"/>
    </location>
</feature>
<evidence type="ECO:0000256" key="8">
    <source>
        <dbReference type="ARBA" id="ARBA00023002"/>
    </source>
</evidence>
<keyword evidence="11 12" id="KW-0472">Membrane</keyword>
<evidence type="ECO:0000256" key="9">
    <source>
        <dbReference type="ARBA" id="ARBA00023004"/>
    </source>
</evidence>
<dbReference type="RefSeq" id="XP_010430757.2">
    <property type="nucleotide sequence ID" value="XM_010432455.2"/>
</dbReference>
<organism evidence="13 14">
    <name type="scientific">Camelina sativa</name>
    <name type="common">False flax</name>
    <name type="synonym">Myagrum sativum</name>
    <dbReference type="NCBI Taxonomy" id="90675"/>
    <lineage>
        <taxon>Eukaryota</taxon>
        <taxon>Viridiplantae</taxon>
        <taxon>Streptophyta</taxon>
        <taxon>Embryophyta</taxon>
        <taxon>Tracheophyta</taxon>
        <taxon>Spermatophyta</taxon>
        <taxon>Magnoliopsida</taxon>
        <taxon>eudicotyledons</taxon>
        <taxon>Gunneridae</taxon>
        <taxon>Pentapetalae</taxon>
        <taxon>rosids</taxon>
        <taxon>malvids</taxon>
        <taxon>Brassicales</taxon>
        <taxon>Brassicaceae</taxon>
        <taxon>Camelineae</taxon>
        <taxon>Camelina</taxon>
    </lineage>
</organism>
<keyword evidence="6" id="KW-0479">Metal-binding</keyword>
<keyword evidence="8" id="KW-0560">Oxidoreductase</keyword>
<evidence type="ECO:0000313" key="14">
    <source>
        <dbReference type="RefSeq" id="XP_010430757.2"/>
    </source>
</evidence>
<keyword evidence="10" id="KW-0503">Monooxygenase</keyword>
<evidence type="ECO:0000256" key="10">
    <source>
        <dbReference type="ARBA" id="ARBA00023033"/>
    </source>
</evidence>
<dbReference type="PANTHER" id="PTHR47955:SF19">
    <property type="entry name" value="CYTOCHROME P450 71A9-LIKE ISOFORM X1"/>
    <property type="match status" value="1"/>
</dbReference>
<reference evidence="14" key="2">
    <citation type="submission" date="2025-08" db="UniProtKB">
        <authorList>
            <consortium name="RefSeq"/>
        </authorList>
    </citation>
    <scope>IDENTIFICATION</scope>
    <source>
        <tissue evidence="14">Leaf</tissue>
    </source>
</reference>
<accession>A0ABM0TSU6</accession>
<comment type="cofactor">
    <cofactor evidence="1">
        <name>heme</name>
        <dbReference type="ChEBI" id="CHEBI:30413"/>
    </cofactor>
</comment>
<evidence type="ECO:0000256" key="7">
    <source>
        <dbReference type="ARBA" id="ARBA00022989"/>
    </source>
</evidence>
<gene>
    <name evidence="14" type="primary">LOC104714996</name>
</gene>
<name>A0ABM0TSU6_CAMSA</name>
<dbReference type="InterPro" id="IPR001128">
    <property type="entry name" value="Cyt_P450"/>
</dbReference>
<evidence type="ECO:0000256" key="2">
    <source>
        <dbReference type="ARBA" id="ARBA00004167"/>
    </source>
</evidence>
<dbReference type="Proteomes" id="UP000694864">
    <property type="component" value="Chromosome 9"/>
</dbReference>
<keyword evidence="4" id="KW-0349">Heme</keyword>
<dbReference type="GeneID" id="104714996"/>